<dbReference type="PANTHER" id="PTHR48047:SF45">
    <property type="entry name" value="SCOPOLETIN GLUCOSYLTRANSFERASE-LIKE"/>
    <property type="match status" value="1"/>
</dbReference>
<proteinExistence type="inferred from homology"/>
<sequence>MGSESRTLNIFFFPFLAHGHMIPTIDMAKLFASRGVNSTIVTTPLNAPFISKAIATNSKTYTNIIQIQTINFPSADAGLPHGCENLNLIPSPDYLPVFFEATRRLQEPLEEQLLQHKPDCVVADMFFPWATDSASKFGIPRIVFHGTGFFSLCATECVRLYEPYKNVSSDSEPFVIPNLPGEIKLTRMQLPPFAMDTDISKFMTNMSQEIGESELRSYGVVVNSFYELESVYAYHYRNFLGRKAWHIGPLSLCNRETEEKAKRGDDPSIDEHECLKWLDTKKPNSVIYLCFGSLANFQDSQLKEIAMGLEASGQQFIWVVKRTKKGGEEEDKEEWLPEGFEKRMEGKGLIIRGWAPQVLILEHQAIGAFVTHCGWNSTLEAVAAGVPMVTWPIAAEQFYNEKLVSEVLKIGVAVGVKKWARVVGDHVKWEAVEKAVRKIMVGEEAEEMRKRSNMLSRLAWRAVEKGGSSYNDFDALIQELCSRKDH</sequence>
<dbReference type="SUPFAM" id="SSF53756">
    <property type="entry name" value="UDP-Glycosyltransferase/glycogen phosphorylase"/>
    <property type="match status" value="1"/>
</dbReference>
<evidence type="ECO:0000313" key="6">
    <source>
        <dbReference type="EMBL" id="MED6197101.1"/>
    </source>
</evidence>
<comment type="caution">
    <text evidence="6">The sequence shown here is derived from an EMBL/GenBank/DDBJ whole genome shotgun (WGS) entry which is preliminary data.</text>
</comment>
<organism evidence="6 7">
    <name type="scientific">Stylosanthes scabra</name>
    <dbReference type="NCBI Taxonomy" id="79078"/>
    <lineage>
        <taxon>Eukaryota</taxon>
        <taxon>Viridiplantae</taxon>
        <taxon>Streptophyta</taxon>
        <taxon>Embryophyta</taxon>
        <taxon>Tracheophyta</taxon>
        <taxon>Spermatophyta</taxon>
        <taxon>Magnoliopsida</taxon>
        <taxon>eudicotyledons</taxon>
        <taxon>Gunneridae</taxon>
        <taxon>Pentapetalae</taxon>
        <taxon>rosids</taxon>
        <taxon>fabids</taxon>
        <taxon>Fabales</taxon>
        <taxon>Fabaceae</taxon>
        <taxon>Papilionoideae</taxon>
        <taxon>50 kb inversion clade</taxon>
        <taxon>dalbergioids sensu lato</taxon>
        <taxon>Dalbergieae</taxon>
        <taxon>Pterocarpus clade</taxon>
        <taxon>Stylosanthes</taxon>
    </lineage>
</organism>
<dbReference type="EC" id="2.4.1.-" evidence="5"/>
<name>A0ABU6XGA8_9FABA</name>
<evidence type="ECO:0000313" key="7">
    <source>
        <dbReference type="Proteomes" id="UP001341840"/>
    </source>
</evidence>
<evidence type="ECO:0000256" key="1">
    <source>
        <dbReference type="ARBA" id="ARBA00009995"/>
    </source>
</evidence>
<dbReference type="Pfam" id="PF00201">
    <property type="entry name" value="UDPGT"/>
    <property type="match status" value="1"/>
</dbReference>
<keyword evidence="7" id="KW-1185">Reference proteome</keyword>
<dbReference type="InterPro" id="IPR035595">
    <property type="entry name" value="UDP_glycos_trans_CS"/>
</dbReference>
<comment type="similarity">
    <text evidence="1 4">Belongs to the UDP-glycosyltransferase family.</text>
</comment>
<evidence type="ECO:0000256" key="5">
    <source>
        <dbReference type="RuleBase" id="RU362057"/>
    </source>
</evidence>
<evidence type="ECO:0000256" key="4">
    <source>
        <dbReference type="RuleBase" id="RU003718"/>
    </source>
</evidence>
<keyword evidence="2 4" id="KW-0328">Glycosyltransferase</keyword>
<dbReference type="Proteomes" id="UP001341840">
    <property type="component" value="Unassembled WGS sequence"/>
</dbReference>
<dbReference type="Gene3D" id="3.40.50.2000">
    <property type="entry name" value="Glycogen Phosphorylase B"/>
    <property type="match status" value="2"/>
</dbReference>
<dbReference type="PANTHER" id="PTHR48047">
    <property type="entry name" value="GLYCOSYLTRANSFERASE"/>
    <property type="match status" value="1"/>
</dbReference>
<dbReference type="CDD" id="cd03784">
    <property type="entry name" value="GT1_Gtf-like"/>
    <property type="match status" value="1"/>
</dbReference>
<gene>
    <name evidence="6" type="ORF">PIB30_053541</name>
</gene>
<accession>A0ABU6XGA8</accession>
<keyword evidence="3 4" id="KW-0808">Transferase</keyword>
<evidence type="ECO:0000256" key="2">
    <source>
        <dbReference type="ARBA" id="ARBA00022676"/>
    </source>
</evidence>
<reference evidence="6 7" key="1">
    <citation type="journal article" date="2023" name="Plants (Basel)">
        <title>Bridging the Gap: Combining Genomics and Transcriptomics Approaches to Understand Stylosanthes scabra, an Orphan Legume from the Brazilian Caatinga.</title>
        <authorList>
            <person name="Ferreira-Neto J.R.C."/>
            <person name="da Silva M.D."/>
            <person name="Binneck E."/>
            <person name="de Melo N.F."/>
            <person name="da Silva R.H."/>
            <person name="de Melo A.L.T.M."/>
            <person name="Pandolfi V."/>
            <person name="Bustamante F.O."/>
            <person name="Brasileiro-Vidal A.C."/>
            <person name="Benko-Iseppon A.M."/>
        </authorList>
    </citation>
    <scope>NUCLEOTIDE SEQUENCE [LARGE SCALE GENOMIC DNA]</scope>
    <source>
        <tissue evidence="6">Leaves</tissue>
    </source>
</reference>
<dbReference type="EMBL" id="JASCZI010211847">
    <property type="protein sequence ID" value="MED6197101.1"/>
    <property type="molecule type" value="Genomic_DNA"/>
</dbReference>
<evidence type="ECO:0000256" key="3">
    <source>
        <dbReference type="ARBA" id="ARBA00022679"/>
    </source>
</evidence>
<dbReference type="InterPro" id="IPR002213">
    <property type="entry name" value="UDP_glucos_trans"/>
</dbReference>
<dbReference type="PROSITE" id="PS00375">
    <property type="entry name" value="UDPGT"/>
    <property type="match status" value="1"/>
</dbReference>
<protein>
    <recommendedName>
        <fullName evidence="5">Glycosyltransferase</fullName>
        <ecNumber evidence="5">2.4.1.-</ecNumber>
    </recommendedName>
</protein>